<evidence type="ECO:0000256" key="8">
    <source>
        <dbReference type="ARBA" id="ARBA00022837"/>
    </source>
</evidence>
<comment type="similarity">
    <text evidence="3 11">Belongs to the glycosyl hydrolase 13 family.</text>
</comment>
<name>A0ABP6G7J7_9ACTN</name>
<gene>
    <name evidence="15" type="ORF">GCM10010315_20900</name>
</gene>
<dbReference type="PANTHER" id="PTHR43447">
    <property type="entry name" value="ALPHA-AMYLASE"/>
    <property type="match status" value="1"/>
</dbReference>
<protein>
    <recommendedName>
        <fullName evidence="5 12">Alpha-amylase</fullName>
        <ecNumber evidence="4 12">3.2.1.1</ecNumber>
    </recommendedName>
</protein>
<dbReference type="SUPFAM" id="SSF51011">
    <property type="entry name" value="Glycosyl hydrolase domain"/>
    <property type="match status" value="1"/>
</dbReference>
<evidence type="ECO:0000256" key="10">
    <source>
        <dbReference type="ARBA" id="ARBA00023295"/>
    </source>
</evidence>
<dbReference type="EMBL" id="BAAASL010000007">
    <property type="protein sequence ID" value="GAA2714177.1"/>
    <property type="molecule type" value="Genomic_DNA"/>
</dbReference>
<dbReference type="EC" id="3.2.1.1" evidence="4 12"/>
<comment type="catalytic activity">
    <reaction evidence="1 12">
        <text>Endohydrolysis of (1-&gt;4)-alpha-D-glucosidic linkages in polysaccharides containing three or more (1-&gt;4)-alpha-linked D-glucose units.</text>
        <dbReference type="EC" id="3.2.1.1"/>
    </reaction>
</comment>
<evidence type="ECO:0000256" key="5">
    <source>
        <dbReference type="ARBA" id="ARBA00017303"/>
    </source>
</evidence>
<dbReference type="Gene3D" id="2.60.40.1180">
    <property type="entry name" value="Golgi alpha-mannosidase II"/>
    <property type="match status" value="1"/>
</dbReference>
<keyword evidence="7 12" id="KW-0378">Hydrolase</keyword>
<organism evidence="15 16">
    <name type="scientific">Streptomyces luteosporeus</name>
    <dbReference type="NCBI Taxonomy" id="173856"/>
    <lineage>
        <taxon>Bacteria</taxon>
        <taxon>Bacillati</taxon>
        <taxon>Actinomycetota</taxon>
        <taxon>Actinomycetes</taxon>
        <taxon>Kitasatosporales</taxon>
        <taxon>Streptomycetaceae</taxon>
        <taxon>Streptomyces</taxon>
    </lineage>
</organism>
<feature type="domain" description="Alpha-amylase C-terminal" evidence="13">
    <location>
        <begin position="373"/>
        <end position="449"/>
    </location>
</feature>
<sequence length="450" mass="48709">MLALVAGTTVAVLPQQPAAAAAPGAKDVTAVLFEWDFPSVARACKDTLGPAGYGAVQVSPPQEHAQGPQWWTSYQPVSYRIAGRLGDRTAFANMIDACHAAGVKVVVDAVVNHMAAGAGTGTGGTPYTKYDYPGLYEGQDMDDCRSVVSDYRDRHNVQDCELVGLADLDTGEERVRARIAGYLDDLLRLGADGFRIDAAKHIPAADLAAIKGRLSRPDVYWKQETIYGAGEAVQPEEYLGTGDAQEFRYARDLRRVFLSERLAYLRNYGEGWGYLPGAQASVFVDNHDTERGGDTLSYKDGANYTLASVFMLAWPYGSPDVHSGYEFTDRDAGPPRGGAVAACWQDGWKCQHAWPEIRSMVAFRNTVRGEAVRDWWDNGYQAIAFGRGDKGYVVINHEAFAVTRTFRTSLAAGTYVDVQSGRRVTVGADGTFTATVAPNTALALHVGARG</sequence>
<dbReference type="InterPro" id="IPR017853">
    <property type="entry name" value="GH"/>
</dbReference>
<dbReference type="InterPro" id="IPR006048">
    <property type="entry name" value="A-amylase/branching_C"/>
</dbReference>
<keyword evidence="10 12" id="KW-0326">Glycosidase</keyword>
<evidence type="ECO:0000256" key="12">
    <source>
        <dbReference type="RuleBase" id="RU361134"/>
    </source>
</evidence>
<dbReference type="InterPro" id="IPR031319">
    <property type="entry name" value="A-amylase_C"/>
</dbReference>
<reference evidence="16" key="1">
    <citation type="journal article" date="2019" name="Int. J. Syst. Evol. Microbiol.">
        <title>The Global Catalogue of Microorganisms (GCM) 10K type strain sequencing project: providing services to taxonomists for standard genome sequencing and annotation.</title>
        <authorList>
            <consortium name="The Broad Institute Genomics Platform"/>
            <consortium name="The Broad Institute Genome Sequencing Center for Infectious Disease"/>
            <person name="Wu L."/>
            <person name="Ma J."/>
        </authorList>
    </citation>
    <scope>NUCLEOTIDE SEQUENCE [LARGE SCALE GENOMIC DNA]</scope>
    <source>
        <strain evidence="16">JCM 4542</strain>
    </source>
</reference>
<dbReference type="SMART" id="SM00642">
    <property type="entry name" value="Aamy"/>
    <property type="match status" value="1"/>
</dbReference>
<evidence type="ECO:0000259" key="13">
    <source>
        <dbReference type="SMART" id="SM00632"/>
    </source>
</evidence>
<proteinExistence type="inferred from homology"/>
<dbReference type="Pfam" id="PF00128">
    <property type="entry name" value="Alpha-amylase"/>
    <property type="match status" value="1"/>
</dbReference>
<dbReference type="Proteomes" id="UP001500886">
    <property type="component" value="Unassembled WGS sequence"/>
</dbReference>
<dbReference type="SUPFAM" id="SSF51445">
    <property type="entry name" value="(Trans)glycosidases"/>
    <property type="match status" value="1"/>
</dbReference>
<evidence type="ECO:0000256" key="4">
    <source>
        <dbReference type="ARBA" id="ARBA00012595"/>
    </source>
</evidence>
<comment type="caution">
    <text evidence="15">The sequence shown here is derived from an EMBL/GenBank/DDBJ whole genome shotgun (WGS) entry which is preliminary data.</text>
</comment>
<dbReference type="Pfam" id="PF02806">
    <property type="entry name" value="Alpha-amylase_C"/>
    <property type="match status" value="1"/>
</dbReference>
<keyword evidence="6" id="KW-0479">Metal-binding</keyword>
<dbReference type="SMART" id="SM00632">
    <property type="entry name" value="Aamy_C"/>
    <property type="match status" value="1"/>
</dbReference>
<dbReference type="PRINTS" id="PR00110">
    <property type="entry name" value="ALPHAAMYLASE"/>
</dbReference>
<evidence type="ECO:0000256" key="2">
    <source>
        <dbReference type="ARBA" id="ARBA00001913"/>
    </source>
</evidence>
<keyword evidence="8" id="KW-0106">Calcium</keyword>
<evidence type="ECO:0000259" key="14">
    <source>
        <dbReference type="SMART" id="SM00642"/>
    </source>
</evidence>
<accession>A0ABP6G7J7</accession>
<evidence type="ECO:0000256" key="11">
    <source>
        <dbReference type="RuleBase" id="RU003615"/>
    </source>
</evidence>
<evidence type="ECO:0000256" key="9">
    <source>
        <dbReference type="ARBA" id="ARBA00023277"/>
    </source>
</evidence>
<dbReference type="CDD" id="cd11317">
    <property type="entry name" value="AmyAc_bac_euk_AmyA"/>
    <property type="match status" value="1"/>
</dbReference>
<evidence type="ECO:0000313" key="15">
    <source>
        <dbReference type="EMBL" id="GAA2714177.1"/>
    </source>
</evidence>
<keyword evidence="9 12" id="KW-0119">Carbohydrate metabolism</keyword>
<comment type="cofactor">
    <cofactor evidence="2">
        <name>Ca(2+)</name>
        <dbReference type="ChEBI" id="CHEBI:29108"/>
    </cofactor>
</comment>
<evidence type="ECO:0000256" key="7">
    <source>
        <dbReference type="ARBA" id="ARBA00022801"/>
    </source>
</evidence>
<dbReference type="InterPro" id="IPR006047">
    <property type="entry name" value="GH13_cat_dom"/>
</dbReference>
<dbReference type="InterPro" id="IPR013780">
    <property type="entry name" value="Glyco_hydro_b"/>
</dbReference>
<dbReference type="Gene3D" id="3.20.20.80">
    <property type="entry name" value="Glycosidases"/>
    <property type="match status" value="1"/>
</dbReference>
<dbReference type="InterPro" id="IPR006046">
    <property type="entry name" value="Alpha_amylase"/>
</dbReference>
<feature type="domain" description="Glycosyl hydrolase family 13 catalytic" evidence="14">
    <location>
        <begin position="27"/>
        <end position="364"/>
    </location>
</feature>
<evidence type="ECO:0000313" key="16">
    <source>
        <dbReference type="Proteomes" id="UP001500886"/>
    </source>
</evidence>
<evidence type="ECO:0000256" key="6">
    <source>
        <dbReference type="ARBA" id="ARBA00022723"/>
    </source>
</evidence>
<evidence type="ECO:0000256" key="3">
    <source>
        <dbReference type="ARBA" id="ARBA00008061"/>
    </source>
</evidence>
<keyword evidence="16" id="KW-1185">Reference proteome</keyword>
<evidence type="ECO:0000256" key="1">
    <source>
        <dbReference type="ARBA" id="ARBA00000548"/>
    </source>
</evidence>